<evidence type="ECO:0000313" key="2">
    <source>
        <dbReference type="EMBL" id="KAG6017878.1"/>
    </source>
</evidence>
<comment type="caution">
    <text evidence="2">The sequence shown here is derived from an EMBL/GenBank/DDBJ whole genome shotgun (WGS) entry which is preliminary data.</text>
</comment>
<organism evidence="2 3">
    <name type="scientific">Claviceps pusilla</name>
    <dbReference type="NCBI Taxonomy" id="123648"/>
    <lineage>
        <taxon>Eukaryota</taxon>
        <taxon>Fungi</taxon>
        <taxon>Dikarya</taxon>
        <taxon>Ascomycota</taxon>
        <taxon>Pezizomycotina</taxon>
        <taxon>Sordariomycetes</taxon>
        <taxon>Hypocreomycetidae</taxon>
        <taxon>Hypocreales</taxon>
        <taxon>Clavicipitaceae</taxon>
        <taxon>Claviceps</taxon>
    </lineage>
</organism>
<evidence type="ECO:0000256" key="1">
    <source>
        <dbReference type="SAM" id="SignalP"/>
    </source>
</evidence>
<proteinExistence type="predicted"/>
<feature type="chain" id="PRO_5040193332" evidence="1">
    <location>
        <begin position="20"/>
        <end position="113"/>
    </location>
</feature>
<keyword evidence="1" id="KW-0732">Signal</keyword>
<dbReference type="OrthoDB" id="4953992at2759"/>
<reference evidence="2" key="1">
    <citation type="journal article" date="2020" name="bioRxiv">
        <title>Whole genome comparisons of ergot fungi reveals the divergence and evolution of species within the genus Claviceps are the result of varying mechanisms driving genome evolution and host range expansion.</title>
        <authorList>
            <person name="Wyka S.A."/>
            <person name="Mondo S.J."/>
            <person name="Liu M."/>
            <person name="Dettman J."/>
            <person name="Nalam V."/>
            <person name="Broders K.D."/>
        </authorList>
    </citation>
    <scope>NUCLEOTIDE SEQUENCE</scope>
    <source>
        <strain evidence="2">CCC 602</strain>
    </source>
</reference>
<gene>
    <name evidence="2" type="ORF">E4U43_008432</name>
</gene>
<sequence length="113" mass="12259">MLSYNILFAVLSGVAGGLALQNATVFSKASCKGQRQVLDPNGRCTLLNIGLRGKVQGAEVPVDVVCDFYIDESCSVPLWIGMEEPGSCRFQELEIENKAVSVLCYDDSRPDEV</sequence>
<dbReference type="Proteomes" id="UP000748025">
    <property type="component" value="Unassembled WGS sequence"/>
</dbReference>
<dbReference type="EMBL" id="SRPW01000091">
    <property type="protein sequence ID" value="KAG6017878.1"/>
    <property type="molecule type" value="Genomic_DNA"/>
</dbReference>
<protein>
    <submittedName>
        <fullName evidence="2">Uncharacterized protein</fullName>
    </submittedName>
</protein>
<feature type="signal peptide" evidence="1">
    <location>
        <begin position="1"/>
        <end position="19"/>
    </location>
</feature>
<dbReference type="AlphaFoldDB" id="A0A9P7T0Z9"/>
<keyword evidence="3" id="KW-1185">Reference proteome</keyword>
<accession>A0A9P7T0Z9</accession>
<evidence type="ECO:0000313" key="3">
    <source>
        <dbReference type="Proteomes" id="UP000748025"/>
    </source>
</evidence>
<name>A0A9P7T0Z9_9HYPO</name>